<dbReference type="OrthoDB" id="6435720at2759"/>
<keyword evidence="2" id="KW-1185">Reference proteome</keyword>
<sequence length="382" mass="43159">MDTSHRPVDCNVVWGVHTFEGDHCAIALSHHAGVQYFSVSYVKACHELLACISGNAMDNSLDLVCSSCKVVHEALLRRVDGVINWRVFRTYDMAVAFVKTEQELAQSTALAMAQHRASAFVRDQVAGNNIEVLLYARSGHVEVSAKQERRTTDRSLRRSLPRNLRALQKELIGIQQRYPQLECVARSRLIARRILNSSLSALNDLHESGLVEQHHYAELGTLLEQKIRDLNRLPGSVSVPETTISFLLSVPWLPAHSVPKIRKIEAGERGEESGVEKRDVLANSDSLQYYGGDEPFRDYMVGPGSLGIIGFLNRSPSVCDVTCETDIEVIKLRTRRCLPLFQFSWLKERMDYFLWYHRHAACSRYPLKGLRAEQNVEVKSLS</sequence>
<reference evidence="1 2" key="1">
    <citation type="journal article" date="2020" name="Cell">
        <title>Large-Scale Comparative Analyses of Tick Genomes Elucidate Their Genetic Diversity and Vector Capacities.</title>
        <authorList>
            <consortium name="Tick Genome and Microbiome Consortium (TIGMIC)"/>
            <person name="Jia N."/>
            <person name="Wang J."/>
            <person name="Shi W."/>
            <person name="Du L."/>
            <person name="Sun Y."/>
            <person name="Zhan W."/>
            <person name="Jiang J.F."/>
            <person name="Wang Q."/>
            <person name="Zhang B."/>
            <person name="Ji P."/>
            <person name="Bell-Sakyi L."/>
            <person name="Cui X.M."/>
            <person name="Yuan T.T."/>
            <person name="Jiang B.G."/>
            <person name="Yang W.F."/>
            <person name="Lam T.T."/>
            <person name="Chang Q.C."/>
            <person name="Ding S.J."/>
            <person name="Wang X.J."/>
            <person name="Zhu J.G."/>
            <person name="Ruan X.D."/>
            <person name="Zhao L."/>
            <person name="Wei J.T."/>
            <person name="Ye R.Z."/>
            <person name="Que T.C."/>
            <person name="Du C.H."/>
            <person name="Zhou Y.H."/>
            <person name="Cheng J.X."/>
            <person name="Dai P.F."/>
            <person name="Guo W.B."/>
            <person name="Han X.H."/>
            <person name="Huang E.J."/>
            <person name="Li L.F."/>
            <person name="Wei W."/>
            <person name="Gao Y.C."/>
            <person name="Liu J.Z."/>
            <person name="Shao H.Z."/>
            <person name="Wang X."/>
            <person name="Wang C.C."/>
            <person name="Yang T.C."/>
            <person name="Huo Q.B."/>
            <person name="Li W."/>
            <person name="Chen H.Y."/>
            <person name="Chen S.E."/>
            <person name="Zhou L.G."/>
            <person name="Ni X.B."/>
            <person name="Tian J.H."/>
            <person name="Sheng Y."/>
            <person name="Liu T."/>
            <person name="Pan Y.S."/>
            <person name="Xia L.Y."/>
            <person name="Li J."/>
            <person name="Zhao F."/>
            <person name="Cao W.C."/>
        </authorList>
    </citation>
    <scope>NUCLEOTIDE SEQUENCE [LARGE SCALE GENOMIC DNA]</scope>
    <source>
        <strain evidence="1">HaeL-2018</strain>
    </source>
</reference>
<name>A0A9J6H3P1_HAELO</name>
<accession>A0A9J6H3P1</accession>
<comment type="caution">
    <text evidence="1">The sequence shown here is derived from an EMBL/GenBank/DDBJ whole genome shotgun (WGS) entry which is preliminary data.</text>
</comment>
<proteinExistence type="predicted"/>
<gene>
    <name evidence="1" type="ORF">HPB48_016198</name>
</gene>
<dbReference type="EMBL" id="JABSTR010000011">
    <property type="protein sequence ID" value="KAH9382410.1"/>
    <property type="molecule type" value="Genomic_DNA"/>
</dbReference>
<evidence type="ECO:0000313" key="1">
    <source>
        <dbReference type="EMBL" id="KAH9382410.1"/>
    </source>
</evidence>
<organism evidence="1 2">
    <name type="scientific">Haemaphysalis longicornis</name>
    <name type="common">Bush tick</name>
    <dbReference type="NCBI Taxonomy" id="44386"/>
    <lineage>
        <taxon>Eukaryota</taxon>
        <taxon>Metazoa</taxon>
        <taxon>Ecdysozoa</taxon>
        <taxon>Arthropoda</taxon>
        <taxon>Chelicerata</taxon>
        <taxon>Arachnida</taxon>
        <taxon>Acari</taxon>
        <taxon>Parasitiformes</taxon>
        <taxon>Ixodida</taxon>
        <taxon>Ixodoidea</taxon>
        <taxon>Ixodidae</taxon>
        <taxon>Haemaphysalinae</taxon>
        <taxon>Haemaphysalis</taxon>
    </lineage>
</organism>
<protein>
    <submittedName>
        <fullName evidence="1">Uncharacterized protein</fullName>
    </submittedName>
</protein>
<dbReference type="VEuPathDB" id="VectorBase:HLOH_044609"/>
<evidence type="ECO:0000313" key="2">
    <source>
        <dbReference type="Proteomes" id="UP000821853"/>
    </source>
</evidence>
<dbReference type="Proteomes" id="UP000821853">
    <property type="component" value="Chromosome 9"/>
</dbReference>
<dbReference type="AlphaFoldDB" id="A0A9J6H3P1"/>